<feature type="region of interest" description="Disordered" evidence="7">
    <location>
        <begin position="570"/>
        <end position="614"/>
    </location>
</feature>
<dbReference type="SMART" id="SM00462">
    <property type="entry name" value="PTB"/>
    <property type="match status" value="1"/>
</dbReference>
<feature type="compositionally biased region" description="Polar residues" evidence="7">
    <location>
        <begin position="1057"/>
        <end position="1076"/>
    </location>
</feature>
<sequence length="1504" mass="167173">MEAVFVTERILLLSAPDNISESVYRPAIKQISRQIQLDYGPDHYLILNVSESRSDLIRLNSTHVMDYGWPGGFAPALERLCAICKQADVWMHTSPRNVLIIHCKGGLGRAALVIASYMHYTSICATSNQALDRYAMKHFFDDELRRHILPSQRRYVKYFSGLLSGQIVLNSDPVSLSSISLIQVANFDGKAACRPCFKIYQNNETIWTSEVYSMSEAEERRILTINLRPSLTLRGDILIKCYHHKKMRPDLKDTIFRCQLHTCDIQNDILTLSKGDLDEANNDIRFREDGQVQLTFSQGTAETGYFSIQPSQQQSHHPDSESQPTLLHSRPETAGGDGGTHQLSVGWNETFAGEEAINDTTDSPGALHYSLPAPRSLSPSSDAGFFGEHSSTPYLRSHNDTYAKVQKKSSQPHTSQSLDHVTPQQPQPVVHPALSSAVPLFNKRLLPTEMDRRSPSPGGTLKSVKFRDVPSSSQIAHTVPVGQRNGIGPTYRSGNDVVDLDALQPDMEELDRVFESLQADTEDLEHKLSTHSSSGNKAPGIHKEQVRAMPTAALPPKYQIDPRRMLENETGTGLRESAPPVVTSIDGDSNVESETDPGSTAGQDGTFINSYVPQDRKGYGKKYGAFTFGLPTTRPELKPITSPQPRRRDREPPSFSVSESEQEDLYGRGRLRHVENEQTATASSQRVQAEERLYNSSAPSPSPTPPIEAGLCLEQFSITSQNDSTPNGTYSRFQRKERPQSPQTLSRRVPSPTSPRPRTPTEDERLQRLLNIEQREFIVVNEVGISDRHKTRLKEIAREGQSEQEQLVQVVGGITNDKPDPDDSSLPERKKKKTASIQAQTESRSKIDATSWLQLQHDKLMTRKYGPDYTRRKDKESALLEELRISQERMIDQVPNRDVDENRLPLSALLLREAKTPPLLRRDNDMDGGSSERENPGYAVVKSQLTRGPGGQRSFKRETLTRWQEPPNETRATGGTSSMERRVETYTTNRSAVGLTEGDTDHDSIADEVDFGDEPLYKAPPTTYRTSRSREVNESRLRSIGGGSFSNPTSPDPGRTAATSPKSILKNTSLQRGRNATSEDRAGGTTVTGINSVGRATTPHFPLAPDQDRGSLPRNNSFQRGYSLYGTRDRASGTLTSDRNGNTSGRSTPTGYFGMSNSRRSSLTSVGQAEPVEEIYVVDQNPIFVKDLSRFWYKPGITREETIQILKNKPAGTFLIRDSNSFPGAFGLAVKVDSMSNGVTGKKQLPEDLVRHFLIEPSNKGVTVKGCINEPVFASLSALVYQHSVTALALPCRLLLPESDMTLSHQPLYSEDNLQRLMDQGAACNVFYLLSLDTESLTGPQAIRRAMTHVQHGHAMQPTVVHFKVNAEGLILTDNKRRVFFRRHYPIQTVSFCGLDPDDRRWTFKTDEGSQPTSARCFGFVSRKPGSFNQNEVHLFAELESEQPAGAVVSFVTKVMMTSVSIAERRAQVAHSHSVDQKACGPFTSLDSMTLTKQSDGHRGHTST</sequence>
<keyword evidence="4" id="KW-0965">Cell junction</keyword>
<feature type="region of interest" description="Disordered" evidence="7">
    <location>
        <begin position="627"/>
        <end position="763"/>
    </location>
</feature>
<feature type="region of interest" description="Disordered" evidence="7">
    <location>
        <begin position="813"/>
        <end position="843"/>
    </location>
</feature>
<evidence type="ECO:0000259" key="10">
    <source>
        <dbReference type="PROSITE" id="PS51182"/>
    </source>
</evidence>
<dbReference type="InterPro" id="IPR035892">
    <property type="entry name" value="C2_domain_sf"/>
</dbReference>
<dbReference type="EMBL" id="MTYJ01000001">
    <property type="protein sequence ID" value="OQV25857.1"/>
    <property type="molecule type" value="Genomic_DNA"/>
</dbReference>
<dbReference type="InterPro" id="IPR036860">
    <property type="entry name" value="SH2_dom_sf"/>
</dbReference>
<evidence type="ECO:0000256" key="4">
    <source>
        <dbReference type="ARBA" id="ARBA00022949"/>
    </source>
</evidence>
<dbReference type="InterPro" id="IPR013625">
    <property type="entry name" value="PTB"/>
</dbReference>
<evidence type="ECO:0000259" key="8">
    <source>
        <dbReference type="PROSITE" id="PS50001"/>
    </source>
</evidence>
<feature type="region of interest" description="Disordered" evidence="7">
    <location>
        <begin position="308"/>
        <end position="344"/>
    </location>
</feature>
<feature type="region of interest" description="Disordered" evidence="7">
    <location>
        <begin position="447"/>
        <end position="473"/>
    </location>
</feature>
<dbReference type="SUPFAM" id="SSF50729">
    <property type="entry name" value="PH domain-like"/>
    <property type="match status" value="1"/>
</dbReference>
<feature type="compositionally biased region" description="Basic and acidic residues" evidence="7">
    <location>
        <begin position="919"/>
        <end position="935"/>
    </location>
</feature>
<dbReference type="SMART" id="SM01326">
    <property type="entry name" value="PTEN_C2"/>
    <property type="match status" value="1"/>
</dbReference>
<feature type="compositionally biased region" description="Basic and acidic residues" evidence="7">
    <location>
        <begin position="1028"/>
        <end position="1037"/>
    </location>
</feature>
<dbReference type="InterPro" id="IPR000980">
    <property type="entry name" value="SH2"/>
</dbReference>
<dbReference type="Proteomes" id="UP000192578">
    <property type="component" value="Unassembled WGS sequence"/>
</dbReference>
<dbReference type="InterPro" id="IPR051484">
    <property type="entry name" value="Tensin_PTEN_phosphatase"/>
</dbReference>
<feature type="compositionally biased region" description="Polar residues" evidence="7">
    <location>
        <begin position="677"/>
        <end position="687"/>
    </location>
</feature>
<dbReference type="Gene3D" id="2.30.29.30">
    <property type="entry name" value="Pleckstrin-homology domain (PH domain)/Phosphotyrosine-binding domain (PTB)"/>
    <property type="match status" value="1"/>
</dbReference>
<dbReference type="SUPFAM" id="SSF55550">
    <property type="entry name" value="SH2 domain"/>
    <property type="match status" value="1"/>
</dbReference>
<feature type="compositionally biased region" description="Polar residues" evidence="7">
    <location>
        <begin position="408"/>
        <end position="419"/>
    </location>
</feature>
<evidence type="ECO:0000256" key="7">
    <source>
        <dbReference type="SAM" id="MobiDB-lite"/>
    </source>
</evidence>
<dbReference type="InterPro" id="IPR006020">
    <property type="entry name" value="PTB/PI_dom"/>
</dbReference>
<evidence type="ECO:0000256" key="2">
    <source>
        <dbReference type="ARBA" id="ARBA00007881"/>
    </source>
</evidence>
<comment type="similarity">
    <text evidence="2">Belongs to the PTEN phosphatase protein family.</text>
</comment>
<feature type="domain" description="SH2" evidence="8">
    <location>
        <begin position="1192"/>
        <end position="1298"/>
    </location>
</feature>
<evidence type="ECO:0000259" key="9">
    <source>
        <dbReference type="PROSITE" id="PS51181"/>
    </source>
</evidence>
<feature type="region of interest" description="Disordered" evidence="7">
    <location>
        <begin position="357"/>
        <end position="430"/>
    </location>
</feature>
<proteinExistence type="inferred from homology"/>
<dbReference type="GO" id="GO:0005925">
    <property type="term" value="C:focal adhesion"/>
    <property type="evidence" value="ECO:0007669"/>
    <property type="project" value="TreeGrafter"/>
</dbReference>
<evidence type="ECO:0000256" key="5">
    <source>
        <dbReference type="ARBA" id="ARBA00022999"/>
    </source>
</evidence>
<feature type="region of interest" description="Disordered" evidence="7">
    <location>
        <begin position="1102"/>
        <end position="1121"/>
    </location>
</feature>
<dbReference type="SUPFAM" id="SSF52799">
    <property type="entry name" value="(Phosphotyrosine protein) phosphatases II"/>
    <property type="match status" value="1"/>
</dbReference>
<dbReference type="InterPro" id="IPR033929">
    <property type="entry name" value="Tensin_PTB"/>
</dbReference>
<feature type="compositionally biased region" description="Polar residues" evidence="7">
    <location>
        <begin position="1085"/>
        <end position="1095"/>
    </location>
</feature>
<dbReference type="PROSITE" id="PS50001">
    <property type="entry name" value="SH2"/>
    <property type="match status" value="1"/>
</dbReference>
<feature type="compositionally biased region" description="Polar residues" evidence="7">
    <location>
        <begin position="596"/>
        <end position="612"/>
    </location>
</feature>
<dbReference type="Gene3D" id="3.30.505.10">
    <property type="entry name" value="SH2 domain"/>
    <property type="match status" value="1"/>
</dbReference>
<dbReference type="InterPro" id="IPR011993">
    <property type="entry name" value="PH-like_dom_sf"/>
</dbReference>
<dbReference type="OrthoDB" id="6273691at2759"/>
<accession>A0A1W0XEG5</accession>
<reference evidence="12" key="1">
    <citation type="submission" date="2017-01" db="EMBL/GenBank/DDBJ databases">
        <title>Comparative genomics of anhydrobiosis in the tardigrade Hypsibius dujardini.</title>
        <authorList>
            <person name="Yoshida Y."/>
            <person name="Koutsovoulos G."/>
            <person name="Laetsch D."/>
            <person name="Stevens L."/>
            <person name="Kumar S."/>
            <person name="Horikawa D."/>
            <person name="Ishino K."/>
            <person name="Komine S."/>
            <person name="Tomita M."/>
            <person name="Blaxter M."/>
            <person name="Arakawa K."/>
        </authorList>
    </citation>
    <scope>NUCLEOTIDE SEQUENCE [LARGE SCALE GENOMIC DNA]</scope>
    <source>
        <strain evidence="12">Z151</strain>
    </source>
</reference>
<protein>
    <submittedName>
        <fullName evidence="11">Tensin-1</fullName>
    </submittedName>
</protein>
<dbReference type="Gene3D" id="3.90.190.10">
    <property type="entry name" value="Protein tyrosine phosphatase superfamily"/>
    <property type="match status" value="1"/>
</dbReference>
<dbReference type="PROSITE" id="PS51181">
    <property type="entry name" value="PPASE_TENSIN"/>
    <property type="match status" value="1"/>
</dbReference>
<evidence type="ECO:0000256" key="6">
    <source>
        <dbReference type="PROSITE-ProRule" id="PRU00191"/>
    </source>
</evidence>
<dbReference type="Pfam" id="PF10409">
    <property type="entry name" value="PTEN_C2"/>
    <property type="match status" value="1"/>
</dbReference>
<name>A0A1W0XEG5_HYPEX</name>
<dbReference type="Pfam" id="PF08416">
    <property type="entry name" value="PTB"/>
    <property type="match status" value="1"/>
</dbReference>
<comment type="caution">
    <text evidence="11">The sequence shown here is derived from an EMBL/GenBank/DDBJ whole genome shotgun (WGS) entry which is preliminary data.</text>
</comment>
<feature type="region of interest" description="Disordered" evidence="7">
    <location>
        <begin position="919"/>
        <end position="1096"/>
    </location>
</feature>
<keyword evidence="12" id="KW-1185">Reference proteome</keyword>
<evidence type="ECO:0000256" key="1">
    <source>
        <dbReference type="ARBA" id="ARBA00004282"/>
    </source>
</evidence>
<dbReference type="InterPro" id="IPR014020">
    <property type="entry name" value="Tensin_C2-dom"/>
</dbReference>
<feature type="domain" description="C2 tensin-type" evidence="10">
    <location>
        <begin position="171"/>
        <end position="299"/>
    </location>
</feature>
<evidence type="ECO:0000313" key="12">
    <source>
        <dbReference type="Proteomes" id="UP000192578"/>
    </source>
</evidence>
<feature type="compositionally biased region" description="Polar residues" evidence="7">
    <location>
        <begin position="716"/>
        <end position="732"/>
    </location>
</feature>
<feature type="compositionally biased region" description="Low complexity" evidence="7">
    <location>
        <begin position="370"/>
        <end position="381"/>
    </location>
</feature>
<feature type="region of interest" description="Disordered" evidence="7">
    <location>
        <begin position="1128"/>
        <end position="1156"/>
    </location>
</feature>
<feature type="compositionally biased region" description="Low complexity" evidence="7">
    <location>
        <begin position="421"/>
        <end position="430"/>
    </location>
</feature>
<evidence type="ECO:0000256" key="3">
    <source>
        <dbReference type="ARBA" id="ARBA00022553"/>
    </source>
</evidence>
<dbReference type="CDD" id="cd01213">
    <property type="entry name" value="PTB_tensin"/>
    <property type="match status" value="1"/>
</dbReference>
<dbReference type="PROSITE" id="PS51182">
    <property type="entry name" value="C2_TENSIN"/>
    <property type="match status" value="1"/>
</dbReference>
<evidence type="ECO:0000313" key="11">
    <source>
        <dbReference type="EMBL" id="OQV25857.1"/>
    </source>
</evidence>
<dbReference type="Gene3D" id="2.60.40.1110">
    <property type="match status" value="1"/>
</dbReference>
<dbReference type="InterPro" id="IPR029021">
    <property type="entry name" value="Prot-tyrosine_phosphatase-like"/>
</dbReference>
<feature type="compositionally biased region" description="Polar residues" evidence="7">
    <location>
        <begin position="1133"/>
        <end position="1156"/>
    </location>
</feature>
<dbReference type="PANTHER" id="PTHR45734:SF10">
    <property type="entry name" value="BLISTERY, ISOFORM A"/>
    <property type="match status" value="1"/>
</dbReference>
<dbReference type="Pfam" id="PF00017">
    <property type="entry name" value="SH2"/>
    <property type="match status" value="1"/>
</dbReference>
<comment type="subcellular location">
    <subcellularLocation>
        <location evidence="1">Cell junction</location>
    </subcellularLocation>
</comment>
<gene>
    <name evidence="11" type="ORF">BV898_00006</name>
</gene>
<feature type="domain" description="Phosphatase tensin-type" evidence="9">
    <location>
        <begin position="1"/>
        <end position="166"/>
    </location>
</feature>
<keyword evidence="5 6" id="KW-0727">SH2 domain</keyword>
<keyword evidence="3" id="KW-0597">Phosphoprotein</keyword>
<dbReference type="SUPFAM" id="SSF49562">
    <property type="entry name" value="C2 domain (Calcium/lipid-binding domain, CaLB)"/>
    <property type="match status" value="1"/>
</dbReference>
<dbReference type="InterPro" id="IPR029023">
    <property type="entry name" value="Tensin_phosphatase"/>
</dbReference>
<dbReference type="SMART" id="SM00252">
    <property type="entry name" value="SH2"/>
    <property type="match status" value="1"/>
</dbReference>
<dbReference type="PANTHER" id="PTHR45734">
    <property type="entry name" value="TENSIN"/>
    <property type="match status" value="1"/>
</dbReference>
<organism evidence="11 12">
    <name type="scientific">Hypsibius exemplaris</name>
    <name type="common">Freshwater tardigrade</name>
    <dbReference type="NCBI Taxonomy" id="2072580"/>
    <lineage>
        <taxon>Eukaryota</taxon>
        <taxon>Metazoa</taxon>
        <taxon>Ecdysozoa</taxon>
        <taxon>Tardigrada</taxon>
        <taxon>Eutardigrada</taxon>
        <taxon>Parachela</taxon>
        <taxon>Hypsibioidea</taxon>
        <taxon>Hypsibiidae</taxon>
        <taxon>Hypsibius</taxon>
    </lineage>
</organism>